<feature type="transmembrane region" description="Helical" evidence="1">
    <location>
        <begin position="76"/>
        <end position="100"/>
    </location>
</feature>
<dbReference type="WBParaSite" id="Hba_09314">
    <property type="protein sequence ID" value="Hba_09314"/>
    <property type="gene ID" value="Hba_09314"/>
</dbReference>
<keyword evidence="2" id="KW-1185">Reference proteome</keyword>
<accession>A0A1I7WVW1</accession>
<reference evidence="3" key="1">
    <citation type="submission" date="2016-11" db="UniProtKB">
        <authorList>
            <consortium name="WormBaseParasite"/>
        </authorList>
    </citation>
    <scope>IDENTIFICATION</scope>
</reference>
<protein>
    <submittedName>
        <fullName evidence="3">BHLH domain-containing protein</fullName>
    </submittedName>
</protein>
<evidence type="ECO:0000256" key="1">
    <source>
        <dbReference type="SAM" id="Phobius"/>
    </source>
</evidence>
<dbReference type="Proteomes" id="UP000095283">
    <property type="component" value="Unplaced"/>
</dbReference>
<dbReference type="AlphaFoldDB" id="A0A1I7WVW1"/>
<proteinExistence type="predicted"/>
<keyword evidence="1" id="KW-0472">Membrane</keyword>
<name>A0A1I7WVW1_HETBA</name>
<sequence>MLQQHSSLVGTRRECCVEYAVFGDSSCSIILMVESIGPTNVSPAEDEKSRALAAYRKKLVEYRDIEQRLKELRKKVLLYFVIDYPLLVKYSNLLILTAILEIIKN</sequence>
<evidence type="ECO:0000313" key="2">
    <source>
        <dbReference type="Proteomes" id="UP000095283"/>
    </source>
</evidence>
<keyword evidence="1" id="KW-1133">Transmembrane helix</keyword>
<keyword evidence="1" id="KW-0812">Transmembrane</keyword>
<evidence type="ECO:0000313" key="3">
    <source>
        <dbReference type="WBParaSite" id="Hba_09314"/>
    </source>
</evidence>
<organism evidence="2 3">
    <name type="scientific">Heterorhabditis bacteriophora</name>
    <name type="common">Entomopathogenic nematode worm</name>
    <dbReference type="NCBI Taxonomy" id="37862"/>
    <lineage>
        <taxon>Eukaryota</taxon>
        <taxon>Metazoa</taxon>
        <taxon>Ecdysozoa</taxon>
        <taxon>Nematoda</taxon>
        <taxon>Chromadorea</taxon>
        <taxon>Rhabditida</taxon>
        <taxon>Rhabditina</taxon>
        <taxon>Rhabditomorpha</taxon>
        <taxon>Strongyloidea</taxon>
        <taxon>Heterorhabditidae</taxon>
        <taxon>Heterorhabditis</taxon>
    </lineage>
</organism>